<dbReference type="PANTHER" id="PTHR30501">
    <property type="entry name" value="UPF0597 PROTEIN YHAM"/>
    <property type="match status" value="1"/>
</dbReference>
<sequence>MTNEALILKTLKQEVVPAMGCTEPVAVALAVSKAKELLKLTSKDFNQIKRIRAGVSPNIFKNGLGVGIPGTNEVGLVIATALGFTAGNSSDGLEVLKNVHETEIQSAHHMISKGQIQLDMLDTDEKIKIEVILETNSGYAKIVIAKRHNHFVHLESHEGVLLTQKEGSSKETTYDQPFDLTLEEIIEGVKAIPTESLSFLLEGLSMNKAIAEVGLSKKCGIGVGYVLNQQAENGLLGKDLMNRAMAVTAAASDARMSGVLMPVMSSNGSGNNGLTAILPLVAYAEKFDVNPSDMARAVAISHLINSKIKGAIGRLSAICGCGVAAGTGASVAIAWLMGASLAQMDGVVQNMIANTAGMICDGAKTGCALKLATSASAAVQSALLSVNDAFTPPNNGILGRNAEESIHNLGRLSMEAMMNVDAVVIDIMKHYKS</sequence>
<dbReference type="Pfam" id="PF03313">
    <property type="entry name" value="SDH_alpha"/>
    <property type="match status" value="1"/>
</dbReference>
<dbReference type="HAMAP" id="MF_01845">
    <property type="entry name" value="UPF0597"/>
    <property type="match status" value="1"/>
</dbReference>
<comment type="similarity">
    <text evidence="1">Belongs to the UPF0597 family.</text>
</comment>
<evidence type="ECO:0000259" key="2">
    <source>
        <dbReference type="Pfam" id="PF03313"/>
    </source>
</evidence>
<protein>
    <recommendedName>
        <fullName evidence="1">UPF0597 protein JOC49_002434</fullName>
    </recommendedName>
</protein>
<accession>A0ABS2MTX2</accession>
<feature type="domain" description="Serine dehydratase-like alpha subunit" evidence="2">
    <location>
        <begin position="91"/>
        <end position="425"/>
    </location>
</feature>
<dbReference type="PIRSF" id="PIRSF006054">
    <property type="entry name" value="UCP006054"/>
    <property type="match status" value="1"/>
</dbReference>
<dbReference type="InterPro" id="IPR005130">
    <property type="entry name" value="Ser_deHydtase-like_asu"/>
</dbReference>
<dbReference type="InterPro" id="IPR021144">
    <property type="entry name" value="UPF0597"/>
</dbReference>
<evidence type="ECO:0000313" key="4">
    <source>
        <dbReference type="Proteomes" id="UP000767854"/>
    </source>
</evidence>
<proteinExistence type="inferred from homology"/>
<organism evidence="3 4">
    <name type="scientific">Fusibacter tunisiensis</name>
    <dbReference type="NCBI Taxonomy" id="1008308"/>
    <lineage>
        <taxon>Bacteria</taxon>
        <taxon>Bacillati</taxon>
        <taxon>Bacillota</taxon>
        <taxon>Clostridia</taxon>
        <taxon>Eubacteriales</taxon>
        <taxon>Eubacteriales Family XII. Incertae Sedis</taxon>
        <taxon>Fusibacter</taxon>
    </lineage>
</organism>
<reference evidence="3 4" key="1">
    <citation type="submission" date="2021-01" db="EMBL/GenBank/DDBJ databases">
        <title>Genomic Encyclopedia of Type Strains, Phase IV (KMG-IV): sequencing the most valuable type-strain genomes for metagenomic binning, comparative biology and taxonomic classification.</title>
        <authorList>
            <person name="Goeker M."/>
        </authorList>
    </citation>
    <scope>NUCLEOTIDE SEQUENCE [LARGE SCALE GENOMIC DNA]</scope>
    <source>
        <strain evidence="3 4">DSM 24436</strain>
    </source>
</reference>
<dbReference type="Proteomes" id="UP000767854">
    <property type="component" value="Unassembled WGS sequence"/>
</dbReference>
<dbReference type="RefSeq" id="WP_204665289.1">
    <property type="nucleotide sequence ID" value="NZ_JAFBDT010000033.1"/>
</dbReference>
<keyword evidence="4" id="KW-1185">Reference proteome</keyword>
<gene>
    <name evidence="3" type="ORF">JOC49_002434</name>
</gene>
<name>A0ABS2MTX2_9FIRM</name>
<dbReference type="EMBL" id="JAFBDT010000033">
    <property type="protein sequence ID" value="MBM7562861.1"/>
    <property type="molecule type" value="Genomic_DNA"/>
</dbReference>
<evidence type="ECO:0000313" key="3">
    <source>
        <dbReference type="EMBL" id="MBM7562861.1"/>
    </source>
</evidence>
<comment type="caution">
    <text evidence="3">The sequence shown here is derived from an EMBL/GenBank/DDBJ whole genome shotgun (WGS) entry which is preliminary data.</text>
</comment>
<evidence type="ECO:0000256" key="1">
    <source>
        <dbReference type="HAMAP-Rule" id="MF_01845"/>
    </source>
</evidence>
<dbReference type="PANTHER" id="PTHR30501:SF2">
    <property type="entry name" value="UPF0597 PROTEIN YHAM"/>
    <property type="match status" value="1"/>
</dbReference>